<proteinExistence type="predicted"/>
<gene>
    <name evidence="2" type="ORF">TSOC_012786</name>
</gene>
<feature type="compositionally biased region" description="Basic and acidic residues" evidence="1">
    <location>
        <begin position="63"/>
        <end position="84"/>
    </location>
</feature>
<reference evidence="2 3" key="1">
    <citation type="journal article" date="2017" name="Mol. Biol. Evol.">
        <title>The 4-celled Tetrabaena socialis nuclear genome reveals the essential components for genetic control of cell number at the origin of multicellularity in the volvocine lineage.</title>
        <authorList>
            <person name="Featherston J."/>
            <person name="Arakaki Y."/>
            <person name="Hanschen E.R."/>
            <person name="Ferris P.J."/>
            <person name="Michod R.E."/>
            <person name="Olson B.J.S.C."/>
            <person name="Nozaki H."/>
            <person name="Durand P.M."/>
        </authorList>
    </citation>
    <scope>NUCLEOTIDE SEQUENCE [LARGE SCALE GENOMIC DNA]</scope>
    <source>
        <strain evidence="2 3">NIES-571</strain>
    </source>
</reference>
<accession>A0A2J7ZM28</accession>
<protein>
    <submittedName>
        <fullName evidence="2">Uncharacterized protein</fullName>
    </submittedName>
</protein>
<dbReference type="EMBL" id="PGGS01000933">
    <property type="protein sequence ID" value="PNH01328.1"/>
    <property type="molecule type" value="Genomic_DNA"/>
</dbReference>
<dbReference type="Proteomes" id="UP000236333">
    <property type="component" value="Unassembled WGS sequence"/>
</dbReference>
<evidence type="ECO:0000313" key="2">
    <source>
        <dbReference type="EMBL" id="PNH01328.1"/>
    </source>
</evidence>
<sequence length="141" mass="14045">MAAAPLPSPRESIDDEPPQPHSYAQAVGAPAPGSGGGGARHSQGGGGRPSFGGESYAGSFTSAEEHHDWHTDDLEHQHHPEHHGGVGGLLLGCFKGSVSSGGKGHGHGQVQQQGRHPGGGGASPPPQAEAAGEAVLNPIAE</sequence>
<evidence type="ECO:0000313" key="3">
    <source>
        <dbReference type="Proteomes" id="UP000236333"/>
    </source>
</evidence>
<feature type="compositionally biased region" description="Low complexity" evidence="1">
    <location>
        <begin position="91"/>
        <end position="100"/>
    </location>
</feature>
<feature type="region of interest" description="Disordered" evidence="1">
    <location>
        <begin position="1"/>
        <end position="141"/>
    </location>
</feature>
<organism evidence="2 3">
    <name type="scientific">Tetrabaena socialis</name>
    <dbReference type="NCBI Taxonomy" id="47790"/>
    <lineage>
        <taxon>Eukaryota</taxon>
        <taxon>Viridiplantae</taxon>
        <taxon>Chlorophyta</taxon>
        <taxon>core chlorophytes</taxon>
        <taxon>Chlorophyceae</taxon>
        <taxon>CS clade</taxon>
        <taxon>Chlamydomonadales</taxon>
        <taxon>Tetrabaenaceae</taxon>
        <taxon>Tetrabaena</taxon>
    </lineage>
</organism>
<keyword evidence="3" id="KW-1185">Reference proteome</keyword>
<dbReference type="AlphaFoldDB" id="A0A2J7ZM28"/>
<feature type="compositionally biased region" description="Gly residues" evidence="1">
    <location>
        <begin position="33"/>
        <end position="50"/>
    </location>
</feature>
<comment type="caution">
    <text evidence="2">The sequence shown here is derived from an EMBL/GenBank/DDBJ whole genome shotgun (WGS) entry which is preliminary data.</text>
</comment>
<evidence type="ECO:0000256" key="1">
    <source>
        <dbReference type="SAM" id="MobiDB-lite"/>
    </source>
</evidence>
<name>A0A2J7ZM28_9CHLO</name>